<comment type="caution">
    <text evidence="1">The sequence shown here is derived from an EMBL/GenBank/DDBJ whole genome shotgun (WGS) entry which is preliminary data.</text>
</comment>
<sequence length="56" mass="6235">MSYTIHQLDGCISGRGVREHRAGAGLLSVHADRDIRIEPGQARSTGRYAWASRLER</sequence>
<evidence type="ECO:0000313" key="2">
    <source>
        <dbReference type="Proteomes" id="UP001500975"/>
    </source>
</evidence>
<reference evidence="2" key="1">
    <citation type="journal article" date="2019" name="Int. J. Syst. Evol. Microbiol.">
        <title>The Global Catalogue of Microorganisms (GCM) 10K type strain sequencing project: providing services to taxonomists for standard genome sequencing and annotation.</title>
        <authorList>
            <consortium name="The Broad Institute Genomics Platform"/>
            <consortium name="The Broad Institute Genome Sequencing Center for Infectious Disease"/>
            <person name="Wu L."/>
            <person name="Ma J."/>
        </authorList>
    </citation>
    <scope>NUCLEOTIDE SEQUENCE [LARGE SCALE GENOMIC DNA]</scope>
    <source>
        <strain evidence="2">JCM 17804</strain>
    </source>
</reference>
<dbReference type="Proteomes" id="UP001500975">
    <property type="component" value="Unassembled WGS sequence"/>
</dbReference>
<gene>
    <name evidence="1" type="ORF">GCM10023165_31670</name>
</gene>
<name>A0ABP8HXH5_9BURK</name>
<keyword evidence="2" id="KW-1185">Reference proteome</keyword>
<evidence type="ECO:0000313" key="1">
    <source>
        <dbReference type="EMBL" id="GAA4346854.1"/>
    </source>
</evidence>
<dbReference type="RefSeq" id="WP_345539048.1">
    <property type="nucleotide sequence ID" value="NZ_BAABGJ010000040.1"/>
</dbReference>
<protein>
    <submittedName>
        <fullName evidence="1">Uncharacterized protein</fullName>
    </submittedName>
</protein>
<organism evidence="1 2">
    <name type="scientific">Variovorax defluvii</name>
    <dbReference type="NCBI Taxonomy" id="913761"/>
    <lineage>
        <taxon>Bacteria</taxon>
        <taxon>Pseudomonadati</taxon>
        <taxon>Pseudomonadota</taxon>
        <taxon>Betaproteobacteria</taxon>
        <taxon>Burkholderiales</taxon>
        <taxon>Comamonadaceae</taxon>
        <taxon>Variovorax</taxon>
    </lineage>
</organism>
<accession>A0ABP8HXH5</accession>
<dbReference type="EMBL" id="BAABGJ010000040">
    <property type="protein sequence ID" value="GAA4346854.1"/>
    <property type="molecule type" value="Genomic_DNA"/>
</dbReference>
<proteinExistence type="predicted"/>